<dbReference type="Proteomes" id="UP001552299">
    <property type="component" value="Unassembled WGS sequence"/>
</dbReference>
<keyword evidence="3" id="KW-1185">Reference proteome</keyword>
<evidence type="ECO:0000313" key="3">
    <source>
        <dbReference type="Proteomes" id="UP001552299"/>
    </source>
</evidence>
<protein>
    <submittedName>
        <fullName evidence="2">Uncharacterized protein</fullName>
    </submittedName>
</protein>
<feature type="region of interest" description="Disordered" evidence="1">
    <location>
        <begin position="1"/>
        <end position="32"/>
    </location>
</feature>
<gene>
    <name evidence="2" type="ORF">M5K25_027926</name>
</gene>
<name>A0ABD0TV27_DENTH</name>
<accession>A0ABD0TV27</accession>
<feature type="compositionally biased region" description="Basic and acidic residues" evidence="1">
    <location>
        <begin position="50"/>
        <end position="65"/>
    </location>
</feature>
<reference evidence="2 3" key="1">
    <citation type="journal article" date="2024" name="Plant Biotechnol. J.">
        <title>Dendrobium thyrsiflorum genome and its molecular insights into genes involved in important horticultural traits.</title>
        <authorList>
            <person name="Chen B."/>
            <person name="Wang J.Y."/>
            <person name="Zheng P.J."/>
            <person name="Li K.L."/>
            <person name="Liang Y.M."/>
            <person name="Chen X.F."/>
            <person name="Zhang C."/>
            <person name="Zhao X."/>
            <person name="He X."/>
            <person name="Zhang G.Q."/>
            <person name="Liu Z.J."/>
            <person name="Xu Q."/>
        </authorList>
    </citation>
    <scope>NUCLEOTIDE SEQUENCE [LARGE SCALE GENOMIC DNA]</scope>
    <source>
        <strain evidence="2">GZMU011</strain>
    </source>
</reference>
<feature type="region of interest" description="Disordered" evidence="1">
    <location>
        <begin position="44"/>
        <end position="65"/>
    </location>
</feature>
<evidence type="ECO:0000313" key="2">
    <source>
        <dbReference type="EMBL" id="KAL0903540.1"/>
    </source>
</evidence>
<proteinExistence type="predicted"/>
<evidence type="ECO:0000256" key="1">
    <source>
        <dbReference type="SAM" id="MobiDB-lite"/>
    </source>
</evidence>
<dbReference type="AlphaFoldDB" id="A0ABD0TV27"/>
<sequence>MSNYRQLEPYVSSRAAPETGAEQRAWRPGGRKCGPVVGLRLSSEISWSQQKDRKPMEAQHKLQVT</sequence>
<dbReference type="EMBL" id="JANQDX010000020">
    <property type="protein sequence ID" value="KAL0903540.1"/>
    <property type="molecule type" value="Genomic_DNA"/>
</dbReference>
<organism evidence="2 3">
    <name type="scientific">Dendrobium thyrsiflorum</name>
    <name type="common">Pinecone-like raceme dendrobium</name>
    <name type="synonym">Orchid</name>
    <dbReference type="NCBI Taxonomy" id="117978"/>
    <lineage>
        <taxon>Eukaryota</taxon>
        <taxon>Viridiplantae</taxon>
        <taxon>Streptophyta</taxon>
        <taxon>Embryophyta</taxon>
        <taxon>Tracheophyta</taxon>
        <taxon>Spermatophyta</taxon>
        <taxon>Magnoliopsida</taxon>
        <taxon>Liliopsida</taxon>
        <taxon>Asparagales</taxon>
        <taxon>Orchidaceae</taxon>
        <taxon>Epidendroideae</taxon>
        <taxon>Malaxideae</taxon>
        <taxon>Dendrobiinae</taxon>
        <taxon>Dendrobium</taxon>
    </lineage>
</organism>
<comment type="caution">
    <text evidence="2">The sequence shown here is derived from an EMBL/GenBank/DDBJ whole genome shotgun (WGS) entry which is preliminary data.</text>
</comment>